<accession>A0A1X9YYM0</accession>
<geneLocation type="plasmid" evidence="2 3">
    <name>unnamed</name>
</geneLocation>
<feature type="compositionally biased region" description="Polar residues" evidence="1">
    <location>
        <begin position="14"/>
        <end position="25"/>
    </location>
</feature>
<dbReference type="Proteomes" id="UP000266292">
    <property type="component" value="Plasmid unnamed"/>
</dbReference>
<organism evidence="2 3">
    <name type="scientific">Pontibacter actiniarum</name>
    <dbReference type="NCBI Taxonomy" id="323450"/>
    <lineage>
        <taxon>Bacteria</taxon>
        <taxon>Pseudomonadati</taxon>
        <taxon>Bacteroidota</taxon>
        <taxon>Cytophagia</taxon>
        <taxon>Cytophagales</taxon>
        <taxon>Hymenobacteraceae</taxon>
        <taxon>Pontibacter</taxon>
    </lineage>
</organism>
<evidence type="ECO:0000313" key="2">
    <source>
        <dbReference type="EMBL" id="ARS38027.1"/>
    </source>
</evidence>
<keyword evidence="3" id="KW-1185">Reference proteome</keyword>
<dbReference type="OrthoDB" id="852089at2"/>
<evidence type="ECO:0000313" key="3">
    <source>
        <dbReference type="Proteomes" id="UP000266292"/>
    </source>
</evidence>
<feature type="compositionally biased region" description="Basic and acidic residues" evidence="1">
    <location>
        <begin position="26"/>
        <end position="42"/>
    </location>
</feature>
<reference evidence="3" key="1">
    <citation type="submission" date="2017-05" db="EMBL/GenBank/DDBJ databases">
        <authorList>
            <person name="Ray J."/>
            <person name="Price M."/>
            <person name="Deutschbauer A."/>
        </authorList>
    </citation>
    <scope>NUCLEOTIDE SEQUENCE [LARGE SCALE GENOMIC DNA]</scope>
    <source>
        <strain evidence="3">DSM 19842</strain>
        <plasmid evidence="3">unnamed</plasmid>
    </source>
</reference>
<protein>
    <recommendedName>
        <fullName evidence="4">DUF3408 domain-containing protein</fullName>
    </recommendedName>
</protein>
<gene>
    <name evidence="2" type="ORF">CA264_20970</name>
</gene>
<evidence type="ECO:0000256" key="1">
    <source>
        <dbReference type="SAM" id="MobiDB-lite"/>
    </source>
</evidence>
<dbReference type="STRING" id="709015.GCA_000472485_00003"/>
<dbReference type="AlphaFoldDB" id="A0A1X9YYM0"/>
<dbReference type="RefSeq" id="WP_025603776.1">
    <property type="nucleotide sequence ID" value="NZ_CP021236.1"/>
</dbReference>
<feature type="region of interest" description="Disordered" evidence="1">
    <location>
        <begin position="1"/>
        <end position="79"/>
    </location>
</feature>
<proteinExistence type="predicted"/>
<sequence length="165" mass="18095">MATAGNKEFDIKSFKQSIGQAPQQKNAEEKAAQPVPEKKEEDAAPAVSESGKKGEKPKASSTTTAGKRQEAPSSKKTAAKASVKAASGLSFEQLLAELDSAKDEFTFTSKTVYVDVHIHEVLDLLKKKGGIKINVLASYLFAKFIEEHKEEIQRLRDRTDNKFLN</sequence>
<keyword evidence="2" id="KW-0614">Plasmid</keyword>
<evidence type="ECO:0008006" key="4">
    <source>
        <dbReference type="Google" id="ProtNLM"/>
    </source>
</evidence>
<dbReference type="EMBL" id="CP021236">
    <property type="protein sequence ID" value="ARS38027.1"/>
    <property type="molecule type" value="Genomic_DNA"/>
</dbReference>
<name>A0A1X9YYM0_9BACT</name>
<dbReference type="KEGG" id="pact:CA264_20970"/>